<dbReference type="EMBL" id="AP019376">
    <property type="protein sequence ID" value="BBH87290.1"/>
    <property type="molecule type" value="Genomic_DNA"/>
</dbReference>
<accession>A0A455SJY9</accession>
<evidence type="ECO:0000313" key="1">
    <source>
        <dbReference type="EMBL" id="BBH87279.1"/>
    </source>
</evidence>
<protein>
    <submittedName>
        <fullName evidence="1">Uncharacterized protein</fullName>
    </submittedName>
</protein>
<evidence type="ECO:0000313" key="4">
    <source>
        <dbReference type="EMBL" id="BBH88153.1"/>
    </source>
</evidence>
<evidence type="ECO:0000313" key="3">
    <source>
        <dbReference type="EMBL" id="BBH88142.1"/>
    </source>
</evidence>
<gene>
    <name evidence="1" type="ORF">KTC_20300</name>
    <name evidence="2" type="ORF">KTC_20410</name>
    <name evidence="3" type="ORF">KTC_28930</name>
    <name evidence="4" type="ORF">KTC_29040</name>
</gene>
<sequence length="42" mass="5113">MRESRIWKRKEVWQKEVSEARLLRPVALESLWAAALFTEERI</sequence>
<dbReference type="EMBL" id="AP019376">
    <property type="protein sequence ID" value="BBH88153.1"/>
    <property type="molecule type" value="Genomic_DNA"/>
</dbReference>
<name>A0A455SJY9_9CHLR</name>
<evidence type="ECO:0000313" key="2">
    <source>
        <dbReference type="EMBL" id="BBH87290.1"/>
    </source>
</evidence>
<reference evidence="1" key="1">
    <citation type="submission" date="2018-12" db="EMBL/GenBank/DDBJ databases">
        <title>Novel natural products biosynthetic potential of the class Ktedonobacteria.</title>
        <authorList>
            <person name="Zheng Y."/>
            <person name="Saitou A."/>
            <person name="Wang C.M."/>
            <person name="Toyoda A."/>
            <person name="Minakuchi Y."/>
            <person name="Sekiguchi Y."/>
            <person name="Ueda K."/>
            <person name="Takano H."/>
            <person name="Sakai Y."/>
            <person name="Yokota A."/>
            <person name="Yabe S."/>
        </authorList>
    </citation>
    <scope>NUCLEOTIDE SEQUENCE</scope>
    <source>
        <strain evidence="1">COM3</strain>
    </source>
</reference>
<dbReference type="EMBL" id="AP019376">
    <property type="protein sequence ID" value="BBH87279.1"/>
    <property type="molecule type" value="Genomic_DNA"/>
</dbReference>
<proteinExistence type="predicted"/>
<dbReference type="EMBL" id="AP019376">
    <property type="protein sequence ID" value="BBH88142.1"/>
    <property type="molecule type" value="Genomic_DNA"/>
</dbReference>
<organism evidence="1">
    <name type="scientific">Thermosporothrix sp. COM3</name>
    <dbReference type="NCBI Taxonomy" id="2490863"/>
    <lineage>
        <taxon>Bacteria</taxon>
        <taxon>Bacillati</taxon>
        <taxon>Chloroflexota</taxon>
        <taxon>Ktedonobacteria</taxon>
        <taxon>Ktedonobacterales</taxon>
        <taxon>Thermosporotrichaceae</taxon>
        <taxon>Thermosporothrix</taxon>
    </lineage>
</organism>
<dbReference type="AlphaFoldDB" id="A0A455SJY9"/>